<protein>
    <recommendedName>
        <fullName evidence="9">5'-nucleotidase SurE</fullName>
        <ecNumber evidence="9">3.1.3.5</ecNumber>
    </recommendedName>
    <alternativeName>
        <fullName evidence="9">Nucleoside 5'-monophosphate phosphohydrolase</fullName>
    </alternativeName>
</protein>
<dbReference type="NCBIfam" id="TIGR00087">
    <property type="entry name" value="surE"/>
    <property type="match status" value="1"/>
</dbReference>
<evidence type="ECO:0000256" key="6">
    <source>
        <dbReference type="ARBA" id="ARBA00022723"/>
    </source>
</evidence>
<comment type="function">
    <text evidence="9">Nucleotidase that shows phosphatase activity on nucleoside 5'-monophosphates.</text>
</comment>
<evidence type="ECO:0000313" key="12">
    <source>
        <dbReference type="Proteomes" id="UP000184082"/>
    </source>
</evidence>
<organism evidence="11 12">
    <name type="scientific">Caminicella sporogenes DSM 14501</name>
    <dbReference type="NCBI Taxonomy" id="1121266"/>
    <lineage>
        <taxon>Bacteria</taxon>
        <taxon>Bacillati</taxon>
        <taxon>Bacillota</taxon>
        <taxon>Clostridia</taxon>
        <taxon>Peptostreptococcales</taxon>
        <taxon>Caminicellaceae</taxon>
        <taxon>Caminicella</taxon>
    </lineage>
</organism>
<dbReference type="FunFam" id="3.40.1210.10:FF:000001">
    <property type="entry name" value="5'/3'-nucleotidase SurE"/>
    <property type="match status" value="1"/>
</dbReference>
<dbReference type="InterPro" id="IPR002828">
    <property type="entry name" value="SurE-like_Pase/nucleotidase"/>
</dbReference>
<dbReference type="NCBIfam" id="NF001492">
    <property type="entry name" value="PRK00346.2-2"/>
    <property type="match status" value="1"/>
</dbReference>
<keyword evidence="12" id="KW-1185">Reference proteome</keyword>
<dbReference type="AlphaFoldDB" id="A0A1M6L4A3"/>
<evidence type="ECO:0000259" key="10">
    <source>
        <dbReference type="Pfam" id="PF01975"/>
    </source>
</evidence>
<evidence type="ECO:0000256" key="9">
    <source>
        <dbReference type="HAMAP-Rule" id="MF_00060"/>
    </source>
</evidence>
<sequence length="254" mass="28392">MKVLVTNDDGIFAEGIYKLAKKLSEKFDVYVVAPDRQRSATGHAITMHHPLRVNKVKFFDTDILAWAVNGTPTDCVKLGIEAILDIKPDIIISGINDGPNLGTDVLYSGTVSAAIEGAIHGFKSLAISMVSKKDIDYDFGADFSLKIAEKLLEKELPNNTLLNINIPDCSRQEVKGIKVTTLGIRRYKNSFIKRIDPRGQEYYWLGGEIVKEIQNESSDIACVEDNYISITPIHFDLTKFEAIEEIKKWDLKSI</sequence>
<dbReference type="GO" id="GO:0046872">
    <property type="term" value="F:metal ion binding"/>
    <property type="evidence" value="ECO:0007669"/>
    <property type="project" value="UniProtKB-UniRule"/>
</dbReference>
<evidence type="ECO:0000256" key="2">
    <source>
        <dbReference type="ARBA" id="ARBA00001946"/>
    </source>
</evidence>
<reference evidence="11 12" key="1">
    <citation type="submission" date="2016-11" db="EMBL/GenBank/DDBJ databases">
        <authorList>
            <person name="Jaros S."/>
            <person name="Januszkiewicz K."/>
            <person name="Wedrychowicz H."/>
        </authorList>
    </citation>
    <scope>NUCLEOTIDE SEQUENCE [LARGE SCALE GENOMIC DNA]</scope>
    <source>
        <strain evidence="11 12">DSM 14501</strain>
    </source>
</reference>
<evidence type="ECO:0000256" key="1">
    <source>
        <dbReference type="ARBA" id="ARBA00000815"/>
    </source>
</evidence>
<dbReference type="STRING" id="1121266.SAMN02745883_00067"/>
<dbReference type="GO" id="GO:0005737">
    <property type="term" value="C:cytoplasm"/>
    <property type="evidence" value="ECO:0007669"/>
    <property type="project" value="UniProtKB-SubCell"/>
</dbReference>
<dbReference type="GO" id="GO:0000166">
    <property type="term" value="F:nucleotide binding"/>
    <property type="evidence" value="ECO:0007669"/>
    <property type="project" value="UniProtKB-KW"/>
</dbReference>
<dbReference type="SUPFAM" id="SSF64167">
    <property type="entry name" value="SurE-like"/>
    <property type="match status" value="1"/>
</dbReference>
<feature type="domain" description="Survival protein SurE-like phosphatase/nucleotidase" evidence="10">
    <location>
        <begin position="3"/>
        <end position="188"/>
    </location>
</feature>
<feature type="binding site" evidence="9">
    <location>
        <position position="9"/>
    </location>
    <ligand>
        <name>a divalent metal cation</name>
        <dbReference type="ChEBI" id="CHEBI:60240"/>
    </ligand>
</feature>
<feature type="binding site" evidence="9">
    <location>
        <position position="39"/>
    </location>
    <ligand>
        <name>a divalent metal cation</name>
        <dbReference type="ChEBI" id="CHEBI:60240"/>
    </ligand>
</feature>
<dbReference type="RefSeq" id="WP_072965379.1">
    <property type="nucleotide sequence ID" value="NZ_FRAJ01000003.1"/>
</dbReference>
<dbReference type="Gene3D" id="3.40.1210.10">
    <property type="entry name" value="Survival protein SurE-like phosphatase/nucleotidase"/>
    <property type="match status" value="1"/>
</dbReference>
<keyword evidence="7 9" id="KW-0547">Nucleotide-binding</keyword>
<keyword evidence="6 9" id="KW-0479">Metal-binding</keyword>
<evidence type="ECO:0000256" key="7">
    <source>
        <dbReference type="ARBA" id="ARBA00022741"/>
    </source>
</evidence>
<comment type="similarity">
    <text evidence="4 9">Belongs to the SurE nucleotidase family.</text>
</comment>
<dbReference type="Pfam" id="PF01975">
    <property type="entry name" value="SurE"/>
    <property type="match status" value="1"/>
</dbReference>
<comment type="subcellular location">
    <subcellularLocation>
        <location evidence="3 9">Cytoplasm</location>
    </subcellularLocation>
</comment>
<evidence type="ECO:0000256" key="3">
    <source>
        <dbReference type="ARBA" id="ARBA00004496"/>
    </source>
</evidence>
<comment type="cofactor">
    <cofactor evidence="2">
        <name>Mg(2+)</name>
        <dbReference type="ChEBI" id="CHEBI:18420"/>
    </cofactor>
</comment>
<proteinExistence type="inferred from homology"/>
<evidence type="ECO:0000256" key="8">
    <source>
        <dbReference type="ARBA" id="ARBA00022801"/>
    </source>
</evidence>
<dbReference type="GO" id="GO:0008253">
    <property type="term" value="F:5'-nucleotidase activity"/>
    <property type="evidence" value="ECO:0007669"/>
    <property type="project" value="UniProtKB-UniRule"/>
</dbReference>
<dbReference type="InterPro" id="IPR036523">
    <property type="entry name" value="SurE-like_sf"/>
</dbReference>
<dbReference type="NCBIfam" id="NF001490">
    <property type="entry name" value="PRK00346.1-4"/>
    <property type="match status" value="1"/>
</dbReference>
<gene>
    <name evidence="9" type="primary">surE</name>
    <name evidence="11" type="ORF">SAMN02745883_00067</name>
</gene>
<dbReference type="GO" id="GO:0004309">
    <property type="term" value="F:exopolyphosphatase activity"/>
    <property type="evidence" value="ECO:0007669"/>
    <property type="project" value="TreeGrafter"/>
</dbReference>
<evidence type="ECO:0000256" key="5">
    <source>
        <dbReference type="ARBA" id="ARBA00022490"/>
    </source>
</evidence>
<feature type="binding site" evidence="9">
    <location>
        <position position="8"/>
    </location>
    <ligand>
        <name>a divalent metal cation</name>
        <dbReference type="ChEBI" id="CHEBI:60240"/>
    </ligand>
</feature>
<accession>A0A1M6L4A3</accession>
<feature type="binding site" evidence="9">
    <location>
        <position position="96"/>
    </location>
    <ligand>
        <name>a divalent metal cation</name>
        <dbReference type="ChEBI" id="CHEBI:60240"/>
    </ligand>
</feature>
<dbReference type="GO" id="GO:0008254">
    <property type="term" value="F:3'-nucleotidase activity"/>
    <property type="evidence" value="ECO:0007669"/>
    <property type="project" value="TreeGrafter"/>
</dbReference>
<dbReference type="EC" id="3.1.3.5" evidence="9"/>
<comment type="catalytic activity">
    <reaction evidence="1 9">
        <text>a ribonucleoside 5'-phosphate + H2O = a ribonucleoside + phosphate</text>
        <dbReference type="Rhea" id="RHEA:12484"/>
        <dbReference type="ChEBI" id="CHEBI:15377"/>
        <dbReference type="ChEBI" id="CHEBI:18254"/>
        <dbReference type="ChEBI" id="CHEBI:43474"/>
        <dbReference type="ChEBI" id="CHEBI:58043"/>
        <dbReference type="EC" id="3.1.3.5"/>
    </reaction>
</comment>
<comment type="cofactor">
    <cofactor evidence="9">
        <name>a divalent metal cation</name>
        <dbReference type="ChEBI" id="CHEBI:60240"/>
    </cofactor>
    <text evidence="9">Binds 1 divalent metal cation per subunit.</text>
</comment>
<dbReference type="PANTHER" id="PTHR30457">
    <property type="entry name" value="5'-NUCLEOTIDASE SURE"/>
    <property type="match status" value="1"/>
</dbReference>
<evidence type="ECO:0000256" key="4">
    <source>
        <dbReference type="ARBA" id="ARBA00011062"/>
    </source>
</evidence>
<dbReference type="HAMAP" id="MF_00060">
    <property type="entry name" value="SurE"/>
    <property type="match status" value="1"/>
</dbReference>
<dbReference type="Proteomes" id="UP000184082">
    <property type="component" value="Unassembled WGS sequence"/>
</dbReference>
<name>A0A1M6L4A3_9FIRM</name>
<evidence type="ECO:0000313" key="11">
    <source>
        <dbReference type="EMBL" id="SHJ66038.1"/>
    </source>
</evidence>
<keyword evidence="5 9" id="KW-0963">Cytoplasm</keyword>
<dbReference type="InterPro" id="IPR030048">
    <property type="entry name" value="SurE"/>
</dbReference>
<dbReference type="PANTHER" id="PTHR30457:SF12">
    <property type="entry name" value="5'_3'-NUCLEOTIDASE SURE"/>
    <property type="match status" value="1"/>
</dbReference>
<keyword evidence="8 9" id="KW-0378">Hydrolase</keyword>
<dbReference type="EMBL" id="FRAJ01000003">
    <property type="protein sequence ID" value="SHJ66038.1"/>
    <property type="molecule type" value="Genomic_DNA"/>
</dbReference>